<reference evidence="4 5" key="1">
    <citation type="submission" date="2015-06" db="EMBL/GenBank/DDBJ databases">
        <title>Draft genome of the ant-associated black yeast Phialophora attae CBS 131958.</title>
        <authorList>
            <person name="Moreno L.F."/>
            <person name="Stielow B.J."/>
            <person name="de Hoog S."/>
            <person name="Vicente V.A."/>
            <person name="Weiss V.A."/>
            <person name="de Vries M."/>
            <person name="Cruz L.M."/>
            <person name="Souza E.M."/>
        </authorList>
    </citation>
    <scope>NUCLEOTIDE SEQUENCE [LARGE SCALE GENOMIC DNA]</scope>
    <source>
        <strain evidence="4 5">CBS 131958</strain>
    </source>
</reference>
<dbReference type="InterPro" id="IPR002410">
    <property type="entry name" value="Peptidase_S33"/>
</dbReference>
<proteinExistence type="inferred from homology"/>
<dbReference type="InterPro" id="IPR022742">
    <property type="entry name" value="Hydrolase_4"/>
</dbReference>
<dbReference type="PANTHER" id="PTHR43248">
    <property type="entry name" value="2-SUCCINYL-6-HYDROXY-2,4-CYCLOHEXADIENE-1-CARBOXYLATE SYNTHASE"/>
    <property type="match status" value="1"/>
</dbReference>
<dbReference type="GO" id="GO:0008233">
    <property type="term" value="F:peptidase activity"/>
    <property type="evidence" value="ECO:0007669"/>
    <property type="project" value="InterPro"/>
</dbReference>
<feature type="domain" description="Serine aminopeptidase S33" evidence="3">
    <location>
        <begin position="93"/>
        <end position="192"/>
    </location>
</feature>
<dbReference type="Proteomes" id="UP000038010">
    <property type="component" value="Unassembled WGS sequence"/>
</dbReference>
<dbReference type="GO" id="GO:0006508">
    <property type="term" value="P:proteolysis"/>
    <property type="evidence" value="ECO:0007669"/>
    <property type="project" value="InterPro"/>
</dbReference>
<comment type="caution">
    <text evidence="4">The sequence shown here is derived from an EMBL/GenBank/DDBJ whole genome shotgun (WGS) entry which is preliminary data.</text>
</comment>
<dbReference type="PANTHER" id="PTHR43248:SF2">
    <property type="entry name" value="PROLYL AMINOPEPTIDASE"/>
    <property type="match status" value="1"/>
</dbReference>
<keyword evidence="5" id="KW-1185">Reference proteome</keyword>
<dbReference type="InterPro" id="IPR051601">
    <property type="entry name" value="Serine_prot/Carboxylest_S33"/>
</dbReference>
<dbReference type="EMBL" id="LFJN01000001">
    <property type="protein sequence ID" value="KPI45473.1"/>
    <property type="molecule type" value="Genomic_DNA"/>
</dbReference>
<accession>A0A0N1P1N3</accession>
<dbReference type="GeneID" id="28742139"/>
<evidence type="ECO:0000313" key="4">
    <source>
        <dbReference type="EMBL" id="KPI45473.1"/>
    </source>
</evidence>
<dbReference type="SUPFAM" id="SSF53474">
    <property type="entry name" value="alpha/beta-Hydrolases"/>
    <property type="match status" value="1"/>
</dbReference>
<dbReference type="VEuPathDB" id="FungiDB:AB675_970"/>
<dbReference type="InterPro" id="IPR029058">
    <property type="entry name" value="AB_hydrolase_fold"/>
</dbReference>
<evidence type="ECO:0000256" key="2">
    <source>
        <dbReference type="ARBA" id="ARBA00022801"/>
    </source>
</evidence>
<dbReference type="STRING" id="1664694.A0A0N1P1N3"/>
<dbReference type="RefSeq" id="XP_018005436.1">
    <property type="nucleotide sequence ID" value="XM_018150270.1"/>
</dbReference>
<gene>
    <name evidence="4" type="ORF">AB675_970</name>
</gene>
<dbReference type="Gene3D" id="3.40.50.1820">
    <property type="entry name" value="alpha/beta hydrolase"/>
    <property type="match status" value="1"/>
</dbReference>
<dbReference type="OrthoDB" id="1898734at2759"/>
<organism evidence="4 5">
    <name type="scientific">Cyphellophora attinorum</name>
    <dbReference type="NCBI Taxonomy" id="1664694"/>
    <lineage>
        <taxon>Eukaryota</taxon>
        <taxon>Fungi</taxon>
        <taxon>Dikarya</taxon>
        <taxon>Ascomycota</taxon>
        <taxon>Pezizomycotina</taxon>
        <taxon>Eurotiomycetes</taxon>
        <taxon>Chaetothyriomycetidae</taxon>
        <taxon>Chaetothyriales</taxon>
        <taxon>Cyphellophoraceae</taxon>
        <taxon>Cyphellophora</taxon>
    </lineage>
</organism>
<comment type="similarity">
    <text evidence="1">Belongs to the peptidase S33 family.</text>
</comment>
<evidence type="ECO:0000256" key="1">
    <source>
        <dbReference type="ARBA" id="ARBA00010088"/>
    </source>
</evidence>
<protein>
    <submittedName>
        <fullName evidence="4">Proline iminopeptidase</fullName>
    </submittedName>
</protein>
<dbReference type="Pfam" id="PF12146">
    <property type="entry name" value="Hydrolase_4"/>
    <property type="match status" value="1"/>
</dbReference>
<evidence type="ECO:0000259" key="3">
    <source>
        <dbReference type="Pfam" id="PF12146"/>
    </source>
</evidence>
<evidence type="ECO:0000313" key="5">
    <source>
        <dbReference type="Proteomes" id="UP000038010"/>
    </source>
</evidence>
<dbReference type="PRINTS" id="PR00793">
    <property type="entry name" value="PROAMNOPTASE"/>
</dbReference>
<name>A0A0N1P1N3_9EURO</name>
<sequence>MLSRPEIRPAKLLSNHSYQHPNKLLINESFYSVPFDHFEPDGRQLRIFCRTAEPFAKAVNPSDEKKDSQLPLITYIQGGPGFGCAHPASMPATEILLAKGYKMVYIDHRGMGLSNTVTAATLQKEGDDAAQAEYLTHFRAPYAVCDLEAIRMAMTAEYPENARQWSIMGQSYGGFVSTSYLSMYPGGLRESFIFGGLPPVSDRSPDNVIRRFIPKLKQRNNLYYEKFAGDVSRLAAIVSYLKKHDGVSMPDGGVLSPGRLLEMGIGLGMSEGFIGVHDKIVRASNDLDMFGELTRPTLEALADSTSFDVAVIYALLHEPIYAQGEATNFAFDRMVAEDADFDYTKERSRYEFTGEMVFSRVYDDYSELRSLKKVAQIIHEKKDWPDLYDTEQLKRNEVPVYAAVYVNDLYVAMESALETASIIKGCKVFMSNQLHHNAVRAKAKEVVEALFALRDDVID</sequence>
<keyword evidence="2" id="KW-0378">Hydrolase</keyword>
<dbReference type="AlphaFoldDB" id="A0A0N1P1N3"/>